<dbReference type="AlphaFoldDB" id="A0A846QVC7"/>
<dbReference type="PANTHER" id="PTHR12919:SF20">
    <property type="entry name" value="SMALL RIBOSOMAL SUBUNIT PROTEIN BS16M"/>
    <property type="match status" value="1"/>
</dbReference>
<evidence type="ECO:0000313" key="5">
    <source>
        <dbReference type="Proteomes" id="UP000580856"/>
    </source>
</evidence>
<dbReference type="HAMAP" id="MF_00385">
    <property type="entry name" value="Ribosomal_bS16"/>
    <property type="match status" value="1"/>
</dbReference>
<dbReference type="GO" id="GO:0005737">
    <property type="term" value="C:cytoplasm"/>
    <property type="evidence" value="ECO:0007669"/>
    <property type="project" value="UniProtKB-ARBA"/>
</dbReference>
<dbReference type="GO" id="GO:0006412">
    <property type="term" value="P:translation"/>
    <property type="evidence" value="ECO:0007669"/>
    <property type="project" value="UniProtKB-UniRule"/>
</dbReference>
<organism evidence="4 5">
    <name type="scientific">Desulfobaculum xiamenense</name>
    <dbReference type="NCBI Taxonomy" id="995050"/>
    <lineage>
        <taxon>Bacteria</taxon>
        <taxon>Pseudomonadati</taxon>
        <taxon>Thermodesulfobacteriota</taxon>
        <taxon>Desulfovibrionia</taxon>
        <taxon>Desulfovibrionales</taxon>
        <taxon>Desulfovibrionaceae</taxon>
        <taxon>Desulfobaculum</taxon>
    </lineage>
</organism>
<dbReference type="GO" id="GO:0003735">
    <property type="term" value="F:structural constituent of ribosome"/>
    <property type="evidence" value="ECO:0007669"/>
    <property type="project" value="InterPro"/>
</dbReference>
<comment type="similarity">
    <text evidence="3">Belongs to the bacterial ribosomal protein bS16 family.</text>
</comment>
<protein>
    <recommendedName>
        <fullName evidence="3">Small ribosomal subunit protein bS16</fullName>
    </recommendedName>
</protein>
<dbReference type="InterPro" id="IPR023803">
    <property type="entry name" value="Ribosomal_bS16_dom_sf"/>
</dbReference>
<reference evidence="4 5" key="1">
    <citation type="submission" date="2020-03" db="EMBL/GenBank/DDBJ databases">
        <title>Genomic Encyclopedia of Type Strains, Phase IV (KMG-IV): sequencing the most valuable type-strain genomes for metagenomic binning, comparative biology and taxonomic classification.</title>
        <authorList>
            <person name="Goeker M."/>
        </authorList>
    </citation>
    <scope>NUCLEOTIDE SEQUENCE [LARGE SCALE GENOMIC DNA]</scope>
    <source>
        <strain evidence="4 5">DSM 24233</strain>
    </source>
</reference>
<dbReference type="PANTHER" id="PTHR12919">
    <property type="entry name" value="30S RIBOSOMAL PROTEIN S16"/>
    <property type="match status" value="1"/>
</dbReference>
<comment type="caution">
    <text evidence="4">The sequence shown here is derived from an EMBL/GenBank/DDBJ whole genome shotgun (WGS) entry which is preliminary data.</text>
</comment>
<dbReference type="GO" id="GO:0015935">
    <property type="term" value="C:small ribosomal subunit"/>
    <property type="evidence" value="ECO:0007669"/>
    <property type="project" value="TreeGrafter"/>
</dbReference>
<accession>A0A846QVC7</accession>
<evidence type="ECO:0000256" key="3">
    <source>
        <dbReference type="HAMAP-Rule" id="MF_00385"/>
    </source>
</evidence>
<dbReference type="Proteomes" id="UP000580856">
    <property type="component" value="Unassembled WGS sequence"/>
</dbReference>
<name>A0A846QVC7_9BACT</name>
<keyword evidence="1 3" id="KW-0689">Ribosomal protein</keyword>
<keyword evidence="2 3" id="KW-0687">Ribonucleoprotein</keyword>
<proteinExistence type="inferred from homology"/>
<dbReference type="SUPFAM" id="SSF54565">
    <property type="entry name" value="Ribosomal protein S16"/>
    <property type="match status" value="1"/>
</dbReference>
<dbReference type="InterPro" id="IPR000307">
    <property type="entry name" value="Ribosomal_bS16"/>
</dbReference>
<evidence type="ECO:0000313" key="4">
    <source>
        <dbReference type="EMBL" id="NJB68599.1"/>
    </source>
</evidence>
<dbReference type="Pfam" id="PF00886">
    <property type="entry name" value="Ribosomal_S16"/>
    <property type="match status" value="1"/>
</dbReference>
<dbReference type="NCBIfam" id="TIGR00002">
    <property type="entry name" value="S16"/>
    <property type="match status" value="1"/>
</dbReference>
<keyword evidence="5" id="KW-1185">Reference proteome</keyword>
<dbReference type="RefSeq" id="WP_167941651.1">
    <property type="nucleotide sequence ID" value="NZ_JAATJA010000002.1"/>
</dbReference>
<evidence type="ECO:0000256" key="2">
    <source>
        <dbReference type="ARBA" id="ARBA00023274"/>
    </source>
</evidence>
<dbReference type="Gene3D" id="3.30.1320.10">
    <property type="match status" value="1"/>
</dbReference>
<sequence length="82" mass="9351">MALKLRLTRMGSKKRPFYRIIAVESTTRRDGRALDFLGHYNPMVKPAEIVVDSEKVQKWMERGATPSDTVRSLLKKAESASE</sequence>
<dbReference type="EMBL" id="JAATJA010000002">
    <property type="protein sequence ID" value="NJB68599.1"/>
    <property type="molecule type" value="Genomic_DNA"/>
</dbReference>
<gene>
    <name evidence="3" type="primary">rpsP</name>
    <name evidence="4" type="ORF">GGQ74_002272</name>
</gene>
<evidence type="ECO:0000256" key="1">
    <source>
        <dbReference type="ARBA" id="ARBA00022980"/>
    </source>
</evidence>